<name>A0A7C2SNN7_ARCFL</name>
<dbReference type="PANTHER" id="PTHR43808">
    <property type="entry name" value="ACETYLORNITHINE DEACETYLASE"/>
    <property type="match status" value="1"/>
</dbReference>
<dbReference type="PANTHER" id="PTHR43808:SF25">
    <property type="entry name" value="PEPTIDASE M20 DIMERISATION DOMAIN-CONTAINING PROTEIN"/>
    <property type="match status" value="1"/>
</dbReference>
<dbReference type="InterPro" id="IPR036264">
    <property type="entry name" value="Bact_exopeptidase_dim_dom"/>
</dbReference>
<dbReference type="NCBIfam" id="NF006404">
    <property type="entry name" value="PRK08652.1-2"/>
    <property type="match status" value="1"/>
</dbReference>
<dbReference type="SUPFAM" id="SSF55031">
    <property type="entry name" value="Bacterial exopeptidase dimerisation domain"/>
    <property type="match status" value="1"/>
</dbReference>
<evidence type="ECO:0000259" key="3">
    <source>
        <dbReference type="Pfam" id="PF07687"/>
    </source>
</evidence>
<evidence type="ECO:0000313" key="4">
    <source>
        <dbReference type="EMBL" id="HET21530.1"/>
    </source>
</evidence>
<dbReference type="AlphaFoldDB" id="A0A7C2SNN7"/>
<feature type="domain" description="Peptidase M20 dimerisation" evidence="3">
    <location>
        <begin position="138"/>
        <end position="221"/>
    </location>
</feature>
<dbReference type="Gene3D" id="3.30.70.360">
    <property type="match status" value="1"/>
</dbReference>
<dbReference type="InterPro" id="IPR002933">
    <property type="entry name" value="Peptidase_M20"/>
</dbReference>
<dbReference type="GO" id="GO:0016787">
    <property type="term" value="F:hydrolase activity"/>
    <property type="evidence" value="ECO:0007669"/>
    <property type="project" value="UniProtKB-KW"/>
</dbReference>
<evidence type="ECO:0000313" key="5">
    <source>
        <dbReference type="EMBL" id="HFW31603.1"/>
    </source>
</evidence>
<dbReference type="EMBL" id="DTLB01000006">
    <property type="protein sequence ID" value="HFW31603.1"/>
    <property type="molecule type" value="Genomic_DNA"/>
</dbReference>
<dbReference type="Gene3D" id="3.40.630.10">
    <property type="entry name" value="Zn peptidases"/>
    <property type="match status" value="1"/>
</dbReference>
<keyword evidence="1" id="KW-0479">Metal-binding</keyword>
<keyword evidence="2 4" id="KW-0378">Hydrolase</keyword>
<organism evidence="4">
    <name type="scientific">Archaeoglobus fulgidus</name>
    <dbReference type="NCBI Taxonomy" id="2234"/>
    <lineage>
        <taxon>Archaea</taxon>
        <taxon>Methanobacteriati</taxon>
        <taxon>Methanobacteriota</taxon>
        <taxon>Archaeoglobi</taxon>
        <taxon>Archaeoglobales</taxon>
        <taxon>Archaeoglobaceae</taxon>
        <taxon>Archaeoglobus</taxon>
    </lineage>
</organism>
<sequence length="318" mass="35818">MLLKKLVEIESPSGNEEELKNFIKDFLASCGYEIVEGEHFISTKSKSELIITTHLDTTAVKSPFSTDEVYAYGTGVCDAKASIAAILEAAERGVDFTIAFFCDEEEDGKGSREFAEKWKYGRMAVVMEPTDLKIASRHFGNLDLTVEVRGIQSHGSFPEAGVNAIERAFEMINELKRHFKVTPLKIRGGSEDHVIPDHCTVKLDVMIEPEVKLDEVLKKLEFLRDYGHYAVSNACDGFVSREVAGLLERAMRSAGVDVEYSVMPSWTDALNLKNRYDVVVWGPGEMQNCHTVMERVRLKDIEIARDVLIKLNEIIRQY</sequence>
<protein>
    <submittedName>
        <fullName evidence="4">M20/M25/M40 family metallo-hydrolase</fullName>
    </submittedName>
</protein>
<dbReference type="SUPFAM" id="SSF53187">
    <property type="entry name" value="Zn-dependent exopeptidases"/>
    <property type="match status" value="1"/>
</dbReference>
<accession>A0A7C2SNN7</accession>
<dbReference type="InterPro" id="IPR011650">
    <property type="entry name" value="Peptidase_M20_dimer"/>
</dbReference>
<dbReference type="GO" id="GO:0046872">
    <property type="term" value="F:metal ion binding"/>
    <property type="evidence" value="ECO:0007669"/>
    <property type="project" value="UniProtKB-KW"/>
</dbReference>
<dbReference type="EMBL" id="DSCQ01000069">
    <property type="protein sequence ID" value="HET21530.1"/>
    <property type="molecule type" value="Genomic_DNA"/>
</dbReference>
<dbReference type="Pfam" id="PF07687">
    <property type="entry name" value="M20_dimer"/>
    <property type="match status" value="1"/>
</dbReference>
<reference evidence="4" key="1">
    <citation type="journal article" date="2020" name="mSystems">
        <title>Genome- and Community-Level Interaction Insights into Carbon Utilization and Element Cycling Functions of Hydrothermarchaeota in Hydrothermal Sediment.</title>
        <authorList>
            <person name="Zhou Z."/>
            <person name="Liu Y."/>
            <person name="Xu W."/>
            <person name="Pan J."/>
            <person name="Luo Z.H."/>
            <person name="Li M."/>
        </authorList>
    </citation>
    <scope>NUCLEOTIDE SEQUENCE [LARGE SCALE GENOMIC DNA]</scope>
    <source>
        <strain evidence="4">SpSt-12</strain>
        <strain evidence="5">SpSt-87</strain>
    </source>
</reference>
<dbReference type="Pfam" id="PF01546">
    <property type="entry name" value="Peptidase_M20"/>
    <property type="match status" value="1"/>
</dbReference>
<proteinExistence type="predicted"/>
<comment type="caution">
    <text evidence="4">The sequence shown here is derived from an EMBL/GenBank/DDBJ whole genome shotgun (WGS) entry which is preliminary data.</text>
</comment>
<evidence type="ECO:0000256" key="1">
    <source>
        <dbReference type="ARBA" id="ARBA00022723"/>
    </source>
</evidence>
<dbReference type="InterPro" id="IPR050072">
    <property type="entry name" value="Peptidase_M20A"/>
</dbReference>
<evidence type="ECO:0000256" key="2">
    <source>
        <dbReference type="ARBA" id="ARBA00022801"/>
    </source>
</evidence>
<gene>
    <name evidence="4" type="ORF">ENN70_05535</name>
    <name evidence="5" type="ORF">ENW66_01425</name>
</gene>